<gene>
    <name evidence="1" type="ORF">WKW79_21830</name>
</gene>
<protein>
    <recommendedName>
        <fullName evidence="3">PilC beta-propeller domain-containing protein</fullName>
    </recommendedName>
</protein>
<reference evidence="1 2" key="1">
    <citation type="submission" date="2024-03" db="EMBL/GenBank/DDBJ databases">
        <title>Novel species of the genus Variovorax.</title>
        <authorList>
            <person name="Liu Q."/>
            <person name="Xin Y.-H."/>
        </authorList>
    </citation>
    <scope>NUCLEOTIDE SEQUENCE [LARGE SCALE GENOMIC DNA]</scope>
    <source>
        <strain evidence="1 2">KACC 18901</strain>
    </source>
</reference>
<name>A0ABU8XBL7_9BURK</name>
<dbReference type="Proteomes" id="UP001367030">
    <property type="component" value="Unassembled WGS sequence"/>
</dbReference>
<accession>A0ABU8XBL7</accession>
<dbReference type="RefSeq" id="WP_340337294.1">
    <property type="nucleotide sequence ID" value="NZ_JBBKZS010000009.1"/>
</dbReference>
<evidence type="ECO:0000313" key="1">
    <source>
        <dbReference type="EMBL" id="MEJ8857232.1"/>
    </source>
</evidence>
<evidence type="ECO:0000313" key="2">
    <source>
        <dbReference type="Proteomes" id="UP001367030"/>
    </source>
</evidence>
<comment type="caution">
    <text evidence="1">The sequence shown here is derived from an EMBL/GenBank/DDBJ whole genome shotgun (WGS) entry which is preliminary data.</text>
</comment>
<sequence>MAAQLSKDAGIAYRYGPDSASCGATDTGPALFKRNDAQLIVPGTAVNNFFYQIGTPSGTPGNFSTNQANMVYVADDPATRVGVTDFQVSGYMYNTFAQLPQLSWTGAHLDSATVTDYKKAGTVSGNPIAVTRCVMAGFCAQSVVVYQNGVIATSGTNTSINKATATLPANKVPTAVAMTNDSEYALVTVWDTTALKGQVAVVALAGMCDGCTVGNPGAWYNWWWEWKGVYPGLPNMGNIGFMKILGYVDLPGMTAPTEIAVTTGMHPWKTIQTGGEFIGLSNSPLSANWQKFASGGANYGRYAKGAVAVVISKSEQKVAFVDLKPLFNFVNGVYFSSRNGETTSVGAGDGQWPYTFANSPSQTPTVVKTVSLPNRPTAVKAAISGSAVQAWVATQDGTLRIYSLGGYAPGESVASPAPSAIAELGSVTGIGRNPTSLATSRNEPSSGSVDAINQQVIVSSRGDRKISWVRFSGNGGSIVRSFQHNLLVDPVGVEDSDNFANQNNVLSVADYNGKAVRNYRYGPVVFSDGGYCANTSACPVQATGTTPVEYGGAMSVPGKPFQVSTTNTP</sequence>
<proteinExistence type="predicted"/>
<evidence type="ECO:0008006" key="3">
    <source>
        <dbReference type="Google" id="ProtNLM"/>
    </source>
</evidence>
<keyword evidence="2" id="KW-1185">Reference proteome</keyword>
<dbReference type="SUPFAM" id="SSF101908">
    <property type="entry name" value="Putative isomerase YbhE"/>
    <property type="match status" value="1"/>
</dbReference>
<dbReference type="EMBL" id="JBBKZS010000009">
    <property type="protein sequence ID" value="MEJ8857232.1"/>
    <property type="molecule type" value="Genomic_DNA"/>
</dbReference>
<organism evidence="1 2">
    <name type="scientific">Variovorax robiniae</name>
    <dbReference type="NCBI Taxonomy" id="1836199"/>
    <lineage>
        <taxon>Bacteria</taxon>
        <taxon>Pseudomonadati</taxon>
        <taxon>Pseudomonadota</taxon>
        <taxon>Betaproteobacteria</taxon>
        <taxon>Burkholderiales</taxon>
        <taxon>Comamonadaceae</taxon>
        <taxon>Variovorax</taxon>
    </lineage>
</organism>